<dbReference type="CDD" id="cd00090">
    <property type="entry name" value="HTH_ARSR"/>
    <property type="match status" value="1"/>
</dbReference>
<evidence type="ECO:0000313" key="6">
    <source>
        <dbReference type="Proteomes" id="UP000824281"/>
    </source>
</evidence>
<keyword evidence="6" id="KW-1185">Reference proteome</keyword>
<gene>
    <name evidence="5" type="ORF">K3148_00890</name>
</gene>
<keyword evidence="3" id="KW-0804">Transcription</keyword>
<dbReference type="SMART" id="SM00347">
    <property type="entry name" value="HTH_MARR"/>
    <property type="match status" value="1"/>
</dbReference>
<dbReference type="InterPro" id="IPR000835">
    <property type="entry name" value="HTH_MarR-typ"/>
</dbReference>
<dbReference type="Proteomes" id="UP000824281">
    <property type="component" value="Chromosome"/>
</dbReference>
<dbReference type="Pfam" id="PF12802">
    <property type="entry name" value="MarR_2"/>
    <property type="match status" value="1"/>
</dbReference>
<dbReference type="PANTHER" id="PTHR33164">
    <property type="entry name" value="TRANSCRIPTIONAL REGULATOR, MARR FAMILY"/>
    <property type="match status" value="1"/>
</dbReference>
<dbReference type="PANTHER" id="PTHR33164:SF64">
    <property type="entry name" value="TRANSCRIPTIONAL REGULATOR SLYA"/>
    <property type="match status" value="1"/>
</dbReference>
<dbReference type="PROSITE" id="PS50995">
    <property type="entry name" value="HTH_MARR_2"/>
    <property type="match status" value="1"/>
</dbReference>
<evidence type="ECO:0000256" key="1">
    <source>
        <dbReference type="ARBA" id="ARBA00023015"/>
    </source>
</evidence>
<dbReference type="RefSeq" id="WP_221425480.1">
    <property type="nucleotide sequence ID" value="NZ_CP081295.1"/>
</dbReference>
<dbReference type="Gene3D" id="1.10.10.10">
    <property type="entry name" value="Winged helix-like DNA-binding domain superfamily/Winged helix DNA-binding domain"/>
    <property type="match status" value="1"/>
</dbReference>
<keyword evidence="1" id="KW-0805">Transcription regulation</keyword>
<reference evidence="5 6" key="1">
    <citation type="submission" date="2021-08" db="EMBL/GenBank/DDBJ databases">
        <title>Comparative Genomics Analysis of the Genus Qipengyuania Reveals Extensive Genetic Diversity and Metabolic Versatility, Including the Description of Fifteen Novel Species.</title>
        <authorList>
            <person name="Liu Y."/>
        </authorList>
    </citation>
    <scope>NUCLEOTIDE SEQUENCE [LARGE SCALE GENOMIC DNA]</scope>
    <source>
        <strain evidence="5 6">1NDH13</strain>
    </source>
</reference>
<feature type="domain" description="HTH marR-type" evidence="4">
    <location>
        <begin position="12"/>
        <end position="144"/>
    </location>
</feature>
<proteinExistence type="predicted"/>
<dbReference type="InterPro" id="IPR011991">
    <property type="entry name" value="ArsR-like_HTH"/>
</dbReference>
<name>A0ABX8ZLW6_9SPHN</name>
<dbReference type="SUPFAM" id="SSF46785">
    <property type="entry name" value="Winged helix' DNA-binding domain"/>
    <property type="match status" value="1"/>
</dbReference>
<dbReference type="InterPro" id="IPR036388">
    <property type="entry name" value="WH-like_DNA-bd_sf"/>
</dbReference>
<sequence>MDGEDYLRSVGGEALGGRLRRLSERIDRDAAKAYQALGIRFEQRWFGLINQLRLNGPMTVTDIAQAIGISHASVSQARQSLERSGYVTGYADEADGRRRLIALTNQGEKLVARLADVWAADARATRKLADSIEGLMDALDALEDALAEKPLSERAQDELSAMRK</sequence>
<evidence type="ECO:0000259" key="4">
    <source>
        <dbReference type="PROSITE" id="PS50995"/>
    </source>
</evidence>
<organism evidence="5 6">
    <name type="scientific">Qipengyuania aurantiaca</name>
    <dbReference type="NCBI Taxonomy" id="2867233"/>
    <lineage>
        <taxon>Bacteria</taxon>
        <taxon>Pseudomonadati</taxon>
        <taxon>Pseudomonadota</taxon>
        <taxon>Alphaproteobacteria</taxon>
        <taxon>Sphingomonadales</taxon>
        <taxon>Erythrobacteraceae</taxon>
        <taxon>Qipengyuania</taxon>
    </lineage>
</organism>
<dbReference type="InterPro" id="IPR036390">
    <property type="entry name" value="WH_DNA-bd_sf"/>
</dbReference>
<dbReference type="PRINTS" id="PR00598">
    <property type="entry name" value="HTHMARR"/>
</dbReference>
<evidence type="ECO:0000256" key="3">
    <source>
        <dbReference type="ARBA" id="ARBA00023163"/>
    </source>
</evidence>
<accession>A0ABX8ZLW6</accession>
<keyword evidence="2" id="KW-0238">DNA-binding</keyword>
<protein>
    <submittedName>
        <fullName evidence="5">MarR family transcriptional regulator</fullName>
    </submittedName>
</protein>
<evidence type="ECO:0000313" key="5">
    <source>
        <dbReference type="EMBL" id="QZD90005.1"/>
    </source>
</evidence>
<dbReference type="InterPro" id="IPR023187">
    <property type="entry name" value="Tscrpt_reg_MarR-type_CS"/>
</dbReference>
<dbReference type="PROSITE" id="PS01117">
    <property type="entry name" value="HTH_MARR_1"/>
    <property type="match status" value="1"/>
</dbReference>
<dbReference type="EMBL" id="CP081295">
    <property type="protein sequence ID" value="QZD90005.1"/>
    <property type="molecule type" value="Genomic_DNA"/>
</dbReference>
<dbReference type="InterPro" id="IPR039422">
    <property type="entry name" value="MarR/SlyA-like"/>
</dbReference>
<evidence type="ECO:0000256" key="2">
    <source>
        <dbReference type="ARBA" id="ARBA00023125"/>
    </source>
</evidence>